<dbReference type="GeneID" id="27672002"/>
<evidence type="ECO:0000313" key="2">
    <source>
        <dbReference type="EMBL" id="KJR84618.1"/>
    </source>
</evidence>
<gene>
    <name evidence="2" type="ORF">SPSK_10175</name>
</gene>
<proteinExistence type="predicted"/>
<name>A0A0F2M4I0_SPOSC</name>
<dbReference type="Proteomes" id="UP000033710">
    <property type="component" value="Unassembled WGS sequence"/>
</dbReference>
<evidence type="ECO:0000256" key="1">
    <source>
        <dbReference type="SAM" id="SignalP"/>
    </source>
</evidence>
<evidence type="ECO:0008006" key="4">
    <source>
        <dbReference type="Google" id="ProtNLM"/>
    </source>
</evidence>
<dbReference type="KEGG" id="ssck:SPSK_10175"/>
<protein>
    <recommendedName>
        <fullName evidence="4">Secreted protein</fullName>
    </recommendedName>
</protein>
<reference evidence="2 3" key="2">
    <citation type="journal article" date="2015" name="Eukaryot. Cell">
        <title>Asexual propagation of a virulent clone complex in a human and feline outbreak of sporotrichosis.</title>
        <authorList>
            <person name="Teixeira Mde M."/>
            <person name="Rodrigues A.M."/>
            <person name="Tsui C.K."/>
            <person name="de Almeida L.G."/>
            <person name="Van Diepeningen A.D."/>
            <person name="van den Ende B.G."/>
            <person name="Fernandes G.F."/>
            <person name="Kano R."/>
            <person name="Hamelin R.C."/>
            <person name="Lopes-Bezerra L.M."/>
            <person name="Vasconcelos A.T."/>
            <person name="de Hoog S."/>
            <person name="de Camargo Z.P."/>
            <person name="Felipe M.S."/>
        </authorList>
    </citation>
    <scope>NUCLEOTIDE SEQUENCE [LARGE SCALE GENOMIC DNA]</scope>
    <source>
        <strain evidence="2 3">1099-18</strain>
    </source>
</reference>
<feature type="signal peptide" evidence="1">
    <location>
        <begin position="1"/>
        <end position="21"/>
    </location>
</feature>
<dbReference type="VEuPathDB" id="FungiDB:SPSK_10175"/>
<sequence>MSSSAWLFGRVLLCFRSMAKAAIECICSSRMDRCACGLREQVCAREYLFGWHAVGWYAVAYFVCNFRNVVAQPTDPTSQAGGR</sequence>
<dbReference type="RefSeq" id="XP_016587294.1">
    <property type="nucleotide sequence ID" value="XM_016736725.1"/>
</dbReference>
<feature type="chain" id="PRO_5002454777" description="Secreted protein" evidence="1">
    <location>
        <begin position="22"/>
        <end position="83"/>
    </location>
</feature>
<evidence type="ECO:0000313" key="3">
    <source>
        <dbReference type="Proteomes" id="UP000033710"/>
    </source>
</evidence>
<dbReference type="AlphaFoldDB" id="A0A0F2M4I0"/>
<dbReference type="EMBL" id="AXCR01000007">
    <property type="protein sequence ID" value="KJR84618.1"/>
    <property type="molecule type" value="Genomic_DNA"/>
</dbReference>
<organism evidence="2 3">
    <name type="scientific">Sporothrix schenckii 1099-18</name>
    <dbReference type="NCBI Taxonomy" id="1397361"/>
    <lineage>
        <taxon>Eukaryota</taxon>
        <taxon>Fungi</taxon>
        <taxon>Dikarya</taxon>
        <taxon>Ascomycota</taxon>
        <taxon>Pezizomycotina</taxon>
        <taxon>Sordariomycetes</taxon>
        <taxon>Sordariomycetidae</taxon>
        <taxon>Ophiostomatales</taxon>
        <taxon>Ophiostomataceae</taxon>
        <taxon>Sporothrix</taxon>
    </lineage>
</organism>
<comment type="caution">
    <text evidence="2">The sequence shown here is derived from an EMBL/GenBank/DDBJ whole genome shotgun (WGS) entry which is preliminary data.</text>
</comment>
<reference evidence="2 3" key="1">
    <citation type="journal article" date="2014" name="BMC Genomics">
        <title>Comparative genomics of the major fungal agents of human and animal Sporotrichosis: Sporothrix schenckii and Sporothrix brasiliensis.</title>
        <authorList>
            <person name="Teixeira M.M."/>
            <person name="de Almeida L.G."/>
            <person name="Kubitschek-Barreira P."/>
            <person name="Alves F.L."/>
            <person name="Kioshima E.S."/>
            <person name="Abadio A.K."/>
            <person name="Fernandes L."/>
            <person name="Derengowski L.S."/>
            <person name="Ferreira K.S."/>
            <person name="Souza R.C."/>
            <person name="Ruiz J.C."/>
            <person name="de Andrade N.C."/>
            <person name="Paes H.C."/>
            <person name="Nicola A.M."/>
            <person name="Albuquerque P."/>
            <person name="Gerber A.L."/>
            <person name="Martins V.P."/>
            <person name="Peconick L.D."/>
            <person name="Neto A.V."/>
            <person name="Chaucanez C.B."/>
            <person name="Silva P.A."/>
            <person name="Cunha O.L."/>
            <person name="de Oliveira F.F."/>
            <person name="dos Santos T.C."/>
            <person name="Barros A.L."/>
            <person name="Soares M.A."/>
            <person name="de Oliveira L.M."/>
            <person name="Marini M.M."/>
            <person name="Villalobos-Duno H."/>
            <person name="Cunha M.M."/>
            <person name="de Hoog S."/>
            <person name="da Silveira J.F."/>
            <person name="Henrissat B."/>
            <person name="Nino-Vega G.A."/>
            <person name="Cisalpino P.S."/>
            <person name="Mora-Montes H.M."/>
            <person name="Almeida S.R."/>
            <person name="Stajich J.E."/>
            <person name="Lopes-Bezerra L.M."/>
            <person name="Vasconcelos A.T."/>
            <person name="Felipe M.S."/>
        </authorList>
    </citation>
    <scope>NUCLEOTIDE SEQUENCE [LARGE SCALE GENOMIC DNA]</scope>
    <source>
        <strain evidence="2 3">1099-18</strain>
    </source>
</reference>
<keyword evidence="1" id="KW-0732">Signal</keyword>
<accession>A0A0F2M4I0</accession>